<gene>
    <name evidence="2" type="ORF">UFOVP760_159</name>
</gene>
<evidence type="ECO:0000313" key="2">
    <source>
        <dbReference type="EMBL" id="CAB5226383.1"/>
    </source>
</evidence>
<proteinExistence type="predicted"/>
<keyword evidence="1" id="KW-0812">Transmembrane</keyword>
<protein>
    <submittedName>
        <fullName evidence="2">Uncharacterized protein</fullName>
    </submittedName>
</protein>
<accession>A0A6J7X6D3</accession>
<dbReference type="EMBL" id="LR798360">
    <property type="protein sequence ID" value="CAB5226383.1"/>
    <property type="molecule type" value="Genomic_DNA"/>
</dbReference>
<sequence length="137" mass="15154">MAARFITQILILLTVATVGSITLHQLGISAIMGFLLCVIGQFGLYYAFILCLEAVVQLKNKQLENERIKEFSLQGLEVTCPCSLKKTEYVPIVLNTNNSYKCNHCTKHIGIYIVPETALITETIANIELPPIPSSKV</sequence>
<organism evidence="2">
    <name type="scientific">uncultured Caudovirales phage</name>
    <dbReference type="NCBI Taxonomy" id="2100421"/>
    <lineage>
        <taxon>Viruses</taxon>
        <taxon>Duplodnaviria</taxon>
        <taxon>Heunggongvirae</taxon>
        <taxon>Uroviricota</taxon>
        <taxon>Caudoviricetes</taxon>
        <taxon>Peduoviridae</taxon>
        <taxon>Maltschvirus</taxon>
        <taxon>Maltschvirus maltsch</taxon>
    </lineage>
</organism>
<keyword evidence="1" id="KW-1133">Transmembrane helix</keyword>
<name>A0A6J7X6D3_9CAUD</name>
<reference evidence="2" key="1">
    <citation type="submission" date="2020-05" db="EMBL/GenBank/DDBJ databases">
        <authorList>
            <person name="Chiriac C."/>
            <person name="Salcher M."/>
            <person name="Ghai R."/>
            <person name="Kavagutti S V."/>
        </authorList>
    </citation>
    <scope>NUCLEOTIDE SEQUENCE</scope>
</reference>
<keyword evidence="1" id="KW-0472">Membrane</keyword>
<evidence type="ECO:0000256" key="1">
    <source>
        <dbReference type="SAM" id="Phobius"/>
    </source>
</evidence>
<feature type="transmembrane region" description="Helical" evidence="1">
    <location>
        <begin position="30"/>
        <end position="52"/>
    </location>
</feature>